<evidence type="ECO:0000313" key="3">
    <source>
        <dbReference type="Proteomes" id="UP001138500"/>
    </source>
</evidence>
<feature type="region of interest" description="Disordered" evidence="1">
    <location>
        <begin position="290"/>
        <end position="319"/>
    </location>
</feature>
<dbReference type="OrthoDB" id="5426165at2759"/>
<feature type="region of interest" description="Disordered" evidence="1">
    <location>
        <begin position="232"/>
        <end position="272"/>
    </location>
</feature>
<keyword evidence="3" id="KW-1185">Reference proteome</keyword>
<dbReference type="PROSITE" id="PS51257">
    <property type="entry name" value="PROKAR_LIPOPROTEIN"/>
    <property type="match status" value="1"/>
</dbReference>
<feature type="compositionally biased region" description="Polar residues" evidence="1">
    <location>
        <begin position="305"/>
        <end position="319"/>
    </location>
</feature>
<evidence type="ECO:0000313" key="2">
    <source>
        <dbReference type="EMBL" id="KAH9827104.1"/>
    </source>
</evidence>
<feature type="region of interest" description="Disordered" evidence="1">
    <location>
        <begin position="93"/>
        <end position="210"/>
    </location>
</feature>
<reference evidence="2 3" key="2">
    <citation type="journal article" date="2021" name="Curr. Genet.">
        <title>Genetic response to nitrogen starvation in the aggressive Eucalyptus foliar pathogen Teratosphaeria destructans.</title>
        <authorList>
            <person name="Havenga M."/>
            <person name="Wingfield B.D."/>
            <person name="Wingfield M.J."/>
            <person name="Dreyer L.L."/>
            <person name="Roets F."/>
            <person name="Aylward J."/>
        </authorList>
    </citation>
    <scope>NUCLEOTIDE SEQUENCE [LARGE SCALE GENOMIC DNA]</scope>
    <source>
        <strain evidence="2">CMW44962</strain>
    </source>
</reference>
<feature type="compositionally biased region" description="Basic and acidic residues" evidence="1">
    <location>
        <begin position="435"/>
        <end position="447"/>
    </location>
</feature>
<comment type="caution">
    <text evidence="2">The sequence shown here is derived from an EMBL/GenBank/DDBJ whole genome shotgun (WGS) entry which is preliminary data.</text>
</comment>
<feature type="compositionally biased region" description="Basic and acidic residues" evidence="1">
    <location>
        <begin position="174"/>
        <end position="183"/>
    </location>
</feature>
<reference evidence="2 3" key="1">
    <citation type="journal article" date="2018" name="IMA Fungus">
        <title>IMA Genome-F 10: Nine draft genome sequences of Claviceps purpurea s.lat., including C. arundinis, C. humidiphila, and C. cf. spartinae, pseudomolecules for the pitch canker pathogen Fusarium circinatum, draft genome of Davidsoniella eucalypti, Grosmannia galeiformis, Quambalaria eucalypti, and Teratosphaeria destructans.</title>
        <authorList>
            <person name="Wingfield B.D."/>
            <person name="Liu M."/>
            <person name="Nguyen H.D."/>
            <person name="Lane F.A."/>
            <person name="Morgan S.W."/>
            <person name="De Vos L."/>
            <person name="Wilken P.M."/>
            <person name="Duong T.A."/>
            <person name="Aylward J."/>
            <person name="Coetzee M.P."/>
            <person name="Dadej K."/>
            <person name="De Beer Z.W."/>
            <person name="Findlay W."/>
            <person name="Havenga M."/>
            <person name="Kolarik M."/>
            <person name="Menzies J.G."/>
            <person name="Naidoo K."/>
            <person name="Pochopski O."/>
            <person name="Shoukouhi P."/>
            <person name="Santana Q.C."/>
            <person name="Seifert K.A."/>
            <person name="Soal N."/>
            <person name="Steenkamp E.T."/>
            <person name="Tatham C.T."/>
            <person name="van der Nest M.A."/>
            <person name="Wingfield M.J."/>
        </authorList>
    </citation>
    <scope>NUCLEOTIDE SEQUENCE [LARGE SCALE GENOMIC DNA]</scope>
    <source>
        <strain evidence="2">CMW44962</strain>
    </source>
</reference>
<feature type="compositionally biased region" description="Pro residues" evidence="1">
    <location>
        <begin position="420"/>
        <end position="429"/>
    </location>
</feature>
<feature type="compositionally biased region" description="Basic and acidic residues" evidence="1">
    <location>
        <begin position="124"/>
        <end position="149"/>
    </location>
</feature>
<feature type="compositionally biased region" description="Polar residues" evidence="1">
    <location>
        <begin position="482"/>
        <end position="497"/>
    </location>
</feature>
<dbReference type="PANTHER" id="PTHR40623:SF2">
    <property type="entry name" value="INTEGRAL MEMBRANE PROTEIN"/>
    <property type="match status" value="1"/>
</dbReference>
<accession>A0A9W7SQX2</accession>
<dbReference type="AlphaFoldDB" id="A0A9W7SQX2"/>
<protein>
    <submittedName>
        <fullName evidence="2">Uncharacterized protein</fullName>
    </submittedName>
</protein>
<feature type="compositionally biased region" description="Gly residues" evidence="1">
    <location>
        <begin position="237"/>
        <end position="250"/>
    </location>
</feature>
<sequence length="526" mass="57019">MAKAFFMGWPMWEKLTFVLACAIFVTVACAAVKLAYNHYRLRKFTTLEREKREQSLHRQMSQRQRPRGEAAANDVPFGVRAIESGVEVEGVWISRPNTPDSQSGQSSPGSLPPKEPVQRNNIPDLEKGLTRIQTRDLGDLSGMAHDRSTSKSTNTSATPASSGHKVDTLAGGMHDSHATRDSSPDAGITKPPRSRHPPCSYSKYSGSPYLYKRSPTVNTLEGLEAIHRASTNVNADGGSGSSESGSGGDDPGPISAAAPALLSNGRPANRTKHQSADLIMLDTHRISQAAETGQLTPKVRRPGQSRDSSVASVPQSATTPTDYFDYQALRQRQSLQNGADVNSPTNTISSPKIDALPIAVRRSSMPDVTPFAKFCQTAPPSPTSPRLDSGRRISQESTRIGRPPSAQSRYYAAPATPLASNPPTPPPPAQSAQQEEERPSFERRESQVLRGHGSGFEILKRGSFPVPVENPLERQKAMPPVSLQNTYDRSRSRSTGPGNKLQKKRRASADSQASSESERNGRNSRQ</sequence>
<name>A0A9W7SQX2_9PEZI</name>
<feature type="region of interest" description="Disordered" evidence="1">
    <location>
        <begin position="50"/>
        <end position="76"/>
    </location>
</feature>
<feature type="compositionally biased region" description="Polar residues" evidence="1">
    <location>
        <begin position="150"/>
        <end position="161"/>
    </location>
</feature>
<feature type="compositionally biased region" description="Basic and acidic residues" evidence="1">
    <location>
        <begin position="516"/>
        <end position="526"/>
    </location>
</feature>
<dbReference type="PANTHER" id="PTHR40623">
    <property type="entry name" value="INTEGRAL MEMBRANE PROTEIN"/>
    <property type="match status" value="1"/>
</dbReference>
<dbReference type="Proteomes" id="UP001138500">
    <property type="component" value="Unassembled WGS sequence"/>
</dbReference>
<organism evidence="2 3">
    <name type="scientific">Teratosphaeria destructans</name>
    <dbReference type="NCBI Taxonomy" id="418781"/>
    <lineage>
        <taxon>Eukaryota</taxon>
        <taxon>Fungi</taxon>
        <taxon>Dikarya</taxon>
        <taxon>Ascomycota</taxon>
        <taxon>Pezizomycotina</taxon>
        <taxon>Dothideomycetes</taxon>
        <taxon>Dothideomycetidae</taxon>
        <taxon>Mycosphaerellales</taxon>
        <taxon>Teratosphaeriaceae</taxon>
        <taxon>Teratosphaeria</taxon>
    </lineage>
</organism>
<feature type="region of interest" description="Disordered" evidence="1">
    <location>
        <begin position="371"/>
        <end position="526"/>
    </location>
</feature>
<dbReference type="EMBL" id="RIBY02001912">
    <property type="protein sequence ID" value="KAH9827104.1"/>
    <property type="molecule type" value="Genomic_DNA"/>
</dbReference>
<proteinExistence type="predicted"/>
<gene>
    <name evidence="2" type="ORF">Tdes44962_MAKER03073</name>
</gene>
<feature type="compositionally biased region" description="Low complexity" evidence="1">
    <location>
        <begin position="99"/>
        <end position="109"/>
    </location>
</feature>
<evidence type="ECO:0000256" key="1">
    <source>
        <dbReference type="SAM" id="MobiDB-lite"/>
    </source>
</evidence>